<dbReference type="EMBL" id="JAWLKA010000022">
    <property type="protein sequence ID" value="MDV6284991.1"/>
    <property type="molecule type" value="Genomic_DNA"/>
</dbReference>
<keyword evidence="2" id="KW-1185">Reference proteome</keyword>
<protein>
    <submittedName>
        <fullName evidence="1">Uncharacterized protein</fullName>
    </submittedName>
</protein>
<name>A0ABU4CN40_RHOJO</name>
<organism evidence="1 2">
    <name type="scientific">Rhodococcus jostii</name>
    <dbReference type="NCBI Taxonomy" id="132919"/>
    <lineage>
        <taxon>Bacteria</taxon>
        <taxon>Bacillati</taxon>
        <taxon>Actinomycetota</taxon>
        <taxon>Actinomycetes</taxon>
        <taxon>Mycobacteriales</taxon>
        <taxon>Nocardiaceae</taxon>
        <taxon>Rhodococcus</taxon>
    </lineage>
</organism>
<sequence length="53" mass="5638">MSSVGRNRLPAIAKAWLLPAASHDGDAMMLRDHGVPATDTVSAIARPVHHLEP</sequence>
<evidence type="ECO:0000313" key="1">
    <source>
        <dbReference type="EMBL" id="MDV6284991.1"/>
    </source>
</evidence>
<gene>
    <name evidence="1" type="ORF">R3Q59_31400</name>
</gene>
<reference evidence="1 2" key="1">
    <citation type="submission" date="2023-10" db="EMBL/GenBank/DDBJ databases">
        <title>Development of a sustainable strategy for remediation of hydrocarbon-contaminated territories based on the waste exchange concept.</title>
        <authorList>
            <person name="Krivoruchko A."/>
        </authorList>
    </citation>
    <scope>NUCLEOTIDE SEQUENCE [LARGE SCALE GENOMIC DNA]</scope>
    <source>
        <strain evidence="1 2">IEGM 60</strain>
    </source>
</reference>
<accession>A0ABU4CN40</accession>
<proteinExistence type="predicted"/>
<evidence type="ECO:0000313" key="2">
    <source>
        <dbReference type="Proteomes" id="UP001185737"/>
    </source>
</evidence>
<comment type="caution">
    <text evidence="1">The sequence shown here is derived from an EMBL/GenBank/DDBJ whole genome shotgun (WGS) entry which is preliminary data.</text>
</comment>
<dbReference type="RefSeq" id="WP_317570663.1">
    <property type="nucleotide sequence ID" value="NZ_JAWLKA010000022.1"/>
</dbReference>
<dbReference type="Proteomes" id="UP001185737">
    <property type="component" value="Unassembled WGS sequence"/>
</dbReference>